<protein>
    <submittedName>
        <fullName evidence="1">Uncharacterized protein</fullName>
    </submittedName>
</protein>
<organism evidence="1 2">
    <name type="scientific">Datura stramonium</name>
    <name type="common">Jimsonweed</name>
    <name type="synonym">Common thornapple</name>
    <dbReference type="NCBI Taxonomy" id="4076"/>
    <lineage>
        <taxon>Eukaryota</taxon>
        <taxon>Viridiplantae</taxon>
        <taxon>Streptophyta</taxon>
        <taxon>Embryophyta</taxon>
        <taxon>Tracheophyta</taxon>
        <taxon>Spermatophyta</taxon>
        <taxon>Magnoliopsida</taxon>
        <taxon>eudicotyledons</taxon>
        <taxon>Gunneridae</taxon>
        <taxon>Pentapetalae</taxon>
        <taxon>asterids</taxon>
        <taxon>lamiids</taxon>
        <taxon>Solanales</taxon>
        <taxon>Solanaceae</taxon>
        <taxon>Solanoideae</taxon>
        <taxon>Datureae</taxon>
        <taxon>Datura</taxon>
    </lineage>
</organism>
<gene>
    <name evidence="1" type="ORF">HAX54_009920</name>
</gene>
<proteinExistence type="predicted"/>
<dbReference type="EMBL" id="JACEIK010000154">
    <property type="protein sequence ID" value="MCD7451192.1"/>
    <property type="molecule type" value="Genomic_DNA"/>
</dbReference>
<name>A0ABS8RX67_DATST</name>
<dbReference type="Proteomes" id="UP000823775">
    <property type="component" value="Unassembled WGS sequence"/>
</dbReference>
<keyword evidence="2" id="KW-1185">Reference proteome</keyword>
<sequence>MPRKWASRGVKMVFTAKAISMAYFNDDYANVIDYLAKLQNPKKHYIWVASLIAADALSWVTDAEPIYKSDLNIFTPSKNDNEIPPPRVILVTCIMEGVHINMGKIIALEIRDRARLNLDKSVLVLEGIDIGKVVVALRADMGKVKGDILQLHPDFSIFDTPILEEDDLEHERVEKDEEPFEDVHRKKT</sequence>
<evidence type="ECO:0000313" key="1">
    <source>
        <dbReference type="EMBL" id="MCD7451192.1"/>
    </source>
</evidence>
<accession>A0ABS8RX67</accession>
<comment type="caution">
    <text evidence="1">The sequence shown here is derived from an EMBL/GenBank/DDBJ whole genome shotgun (WGS) entry which is preliminary data.</text>
</comment>
<evidence type="ECO:0000313" key="2">
    <source>
        <dbReference type="Proteomes" id="UP000823775"/>
    </source>
</evidence>
<reference evidence="1 2" key="1">
    <citation type="journal article" date="2021" name="BMC Genomics">
        <title>Datura genome reveals duplications of psychoactive alkaloid biosynthetic genes and high mutation rate following tissue culture.</title>
        <authorList>
            <person name="Rajewski A."/>
            <person name="Carter-House D."/>
            <person name="Stajich J."/>
            <person name="Litt A."/>
        </authorList>
    </citation>
    <scope>NUCLEOTIDE SEQUENCE [LARGE SCALE GENOMIC DNA]</scope>
    <source>
        <strain evidence="1">AR-01</strain>
    </source>
</reference>